<evidence type="ECO:0000259" key="2">
    <source>
        <dbReference type="PROSITE" id="PS50206"/>
    </source>
</evidence>
<keyword evidence="1" id="KW-0472">Membrane</keyword>
<gene>
    <name evidence="3" type="ORF">ADK75_24565</name>
</gene>
<dbReference type="EMBL" id="LGUV01000341">
    <property type="protein sequence ID" value="KOG47235.1"/>
    <property type="molecule type" value="Genomic_DNA"/>
</dbReference>
<organism evidence="3 4">
    <name type="scientific">Streptomyces virginiae</name>
    <name type="common">Streptomyces cinnamonensis</name>
    <dbReference type="NCBI Taxonomy" id="1961"/>
    <lineage>
        <taxon>Bacteria</taxon>
        <taxon>Bacillati</taxon>
        <taxon>Actinomycetota</taxon>
        <taxon>Actinomycetes</taxon>
        <taxon>Kitasatosporales</taxon>
        <taxon>Streptomycetaceae</taxon>
        <taxon>Streptomyces</taxon>
    </lineage>
</organism>
<dbReference type="InterPro" id="IPR052367">
    <property type="entry name" value="Thiosulfate_ST/Rhodanese-like"/>
</dbReference>
<feature type="transmembrane region" description="Helical" evidence="1">
    <location>
        <begin position="146"/>
        <end position="170"/>
    </location>
</feature>
<dbReference type="Proteomes" id="UP000037084">
    <property type="component" value="Unassembled WGS sequence"/>
</dbReference>
<feature type="domain" description="Rhodanese" evidence="2">
    <location>
        <begin position="15"/>
        <end position="105"/>
    </location>
</feature>
<reference evidence="4" key="1">
    <citation type="submission" date="2015-07" db="EMBL/GenBank/DDBJ databases">
        <authorList>
            <consortium name="Consortium for Microbial Forensics and Genomics (microFORGE)"/>
            <person name="Knight B.M."/>
            <person name="Roberts D.P."/>
            <person name="Lin D."/>
            <person name="Hari K."/>
            <person name="Fletcher J."/>
            <person name="Melcher U."/>
            <person name="Blagden T."/>
            <person name="Winegar R.A."/>
        </authorList>
    </citation>
    <scope>NUCLEOTIDE SEQUENCE [LARGE SCALE GENOMIC DNA]</scope>
    <source>
        <strain evidence="4">NRRL B-1447</strain>
    </source>
</reference>
<dbReference type="Gene3D" id="3.40.250.10">
    <property type="entry name" value="Rhodanese-like domain"/>
    <property type="match status" value="1"/>
</dbReference>
<dbReference type="PANTHER" id="PTHR45431">
    <property type="entry name" value="RHODANESE-LIKE DOMAIN-CONTAINING PROTEIN 15, CHLOROPLASTIC"/>
    <property type="match status" value="1"/>
</dbReference>
<dbReference type="PANTHER" id="PTHR45431:SF3">
    <property type="entry name" value="RHODANESE-LIKE DOMAIN-CONTAINING PROTEIN 15, CHLOROPLASTIC"/>
    <property type="match status" value="1"/>
</dbReference>
<protein>
    <submittedName>
        <fullName evidence="3">Transporter</fullName>
    </submittedName>
</protein>
<dbReference type="Gene3D" id="6.10.140.1340">
    <property type="match status" value="1"/>
</dbReference>
<dbReference type="InterPro" id="IPR001763">
    <property type="entry name" value="Rhodanese-like_dom"/>
</dbReference>
<dbReference type="PATRIC" id="fig|1961.12.peg.5503"/>
<dbReference type="PROSITE" id="PS50206">
    <property type="entry name" value="RHODANESE_3"/>
    <property type="match status" value="1"/>
</dbReference>
<evidence type="ECO:0000313" key="3">
    <source>
        <dbReference type="EMBL" id="KOG47235.1"/>
    </source>
</evidence>
<evidence type="ECO:0000313" key="4">
    <source>
        <dbReference type="Proteomes" id="UP000037084"/>
    </source>
</evidence>
<proteinExistence type="predicted"/>
<dbReference type="Pfam" id="PF11127">
    <property type="entry name" value="YgaP-like_TM"/>
    <property type="match status" value="1"/>
</dbReference>
<sequence length="192" mass="19500">MSVPTSLDVGRARPRLAELTVVDVRTPGEFASGHLPHAVNVPLDRLSRSLEELRQASGAKPLLIVCASGARSENAVATLASHGIPASSLAGGTAAWAAGGHGLQYPGDGTRARAVWAMERQVRLTAGSLVLLGLALGLLLHPAFSLLAAAIGGGLVFSALTNTCGMALVLGRLPFNRRGAQSPSGADSLSGL</sequence>
<keyword evidence="1" id="KW-1133">Transmembrane helix</keyword>
<name>A0A0L8MA34_STRVG</name>
<dbReference type="InterPro" id="IPR036873">
    <property type="entry name" value="Rhodanese-like_dom_sf"/>
</dbReference>
<accession>A0A0L8MA34</accession>
<dbReference type="Pfam" id="PF00581">
    <property type="entry name" value="Rhodanese"/>
    <property type="match status" value="1"/>
</dbReference>
<dbReference type="SUPFAM" id="SSF52821">
    <property type="entry name" value="Rhodanese/Cell cycle control phosphatase"/>
    <property type="match status" value="1"/>
</dbReference>
<keyword evidence="1" id="KW-0812">Transmembrane</keyword>
<dbReference type="SMART" id="SM00450">
    <property type="entry name" value="RHOD"/>
    <property type="match status" value="1"/>
</dbReference>
<evidence type="ECO:0000256" key="1">
    <source>
        <dbReference type="SAM" id="Phobius"/>
    </source>
</evidence>
<dbReference type="AlphaFoldDB" id="A0A0L8MA34"/>
<dbReference type="RefSeq" id="WP_053173963.1">
    <property type="nucleotide sequence ID" value="NZ_LGUV01000341.1"/>
</dbReference>
<dbReference type="CDD" id="cd00158">
    <property type="entry name" value="RHOD"/>
    <property type="match status" value="1"/>
</dbReference>
<comment type="caution">
    <text evidence="3">The sequence shown here is derived from an EMBL/GenBank/DDBJ whole genome shotgun (WGS) entry which is preliminary data.</text>
</comment>
<feature type="transmembrane region" description="Helical" evidence="1">
    <location>
        <begin position="122"/>
        <end position="140"/>
    </location>
</feature>
<dbReference type="InterPro" id="IPR021309">
    <property type="entry name" value="YgaP-like_TM"/>
</dbReference>
<dbReference type="OrthoDB" id="9800872at2"/>